<evidence type="ECO:0000313" key="1">
    <source>
        <dbReference type="EMBL" id="CKU25613.1"/>
    </source>
</evidence>
<dbReference type="EMBL" id="CNFT01002432">
    <property type="protein sequence ID" value="CKU25613.1"/>
    <property type="molecule type" value="Genomic_DNA"/>
</dbReference>
<proteinExistence type="predicted"/>
<accession>A0A655AVF0</accession>
<dbReference type="Proteomes" id="UP000050164">
    <property type="component" value="Unassembled WGS sequence"/>
</dbReference>
<evidence type="ECO:0000313" key="2">
    <source>
        <dbReference type="Proteomes" id="UP000050164"/>
    </source>
</evidence>
<protein>
    <submittedName>
        <fullName evidence="1">Uncharacterized protein</fullName>
    </submittedName>
</protein>
<sequence>MPSPALITAGPSLWAPVHCASRWAAPDAGWRMISASAPAARRVSAVSRSDSPLPTEDPAALTLITSALIHLPATSNDTRVRVEFS</sequence>
<reference evidence="1 2" key="1">
    <citation type="submission" date="2015-03" db="EMBL/GenBank/DDBJ databases">
        <authorList>
            <consortium name="Pathogen Informatics"/>
        </authorList>
    </citation>
    <scope>NUCLEOTIDE SEQUENCE [LARGE SCALE GENOMIC DNA]</scope>
    <source>
        <strain evidence="1 2">Bir 185</strain>
    </source>
</reference>
<dbReference type="AlphaFoldDB" id="A0A655AVF0"/>
<organism evidence="1 2">
    <name type="scientific">Mycobacterium tuberculosis</name>
    <dbReference type="NCBI Taxonomy" id="1773"/>
    <lineage>
        <taxon>Bacteria</taxon>
        <taxon>Bacillati</taxon>
        <taxon>Actinomycetota</taxon>
        <taxon>Actinomycetes</taxon>
        <taxon>Mycobacteriales</taxon>
        <taxon>Mycobacteriaceae</taxon>
        <taxon>Mycobacterium</taxon>
        <taxon>Mycobacterium tuberculosis complex</taxon>
    </lineage>
</organism>
<name>A0A655AVF0_MYCTX</name>
<gene>
    <name evidence="1" type="ORF">ERS027659_05131</name>
</gene>